<dbReference type="PANTHER" id="PTHR47942:SF63">
    <property type="entry name" value="PENTATRICOPEPTIDE REPEAT-CONTAINING PROTEIN"/>
    <property type="match status" value="1"/>
</dbReference>
<dbReference type="NCBIfam" id="TIGR00756">
    <property type="entry name" value="PPR"/>
    <property type="match status" value="2"/>
</dbReference>
<feature type="repeat" description="PPR" evidence="2">
    <location>
        <begin position="555"/>
        <end position="589"/>
    </location>
</feature>
<dbReference type="Pfam" id="PF01535">
    <property type="entry name" value="PPR"/>
    <property type="match status" value="2"/>
</dbReference>
<accession>A0A8K0AI71</accession>
<comment type="caution">
    <text evidence="4">The sequence shown here is derived from an EMBL/GenBank/DDBJ whole genome shotgun (WGS) entry which is preliminary data.</text>
</comment>
<evidence type="ECO:0000313" key="4">
    <source>
        <dbReference type="EMBL" id="KAF0852400.1"/>
    </source>
</evidence>
<dbReference type="AlphaFoldDB" id="A0A8K0AI71"/>
<dbReference type="PANTHER" id="PTHR47942">
    <property type="entry name" value="TETRATRICOPEPTIDE REPEAT (TPR)-LIKE SUPERFAMILY PROTEIN-RELATED"/>
    <property type="match status" value="1"/>
</dbReference>
<name>A0A8K0AI71_ANDGO</name>
<feature type="region of interest" description="Disordered" evidence="3">
    <location>
        <begin position="1"/>
        <end position="29"/>
    </location>
</feature>
<dbReference type="InterPro" id="IPR002885">
    <property type="entry name" value="PPR_rpt"/>
</dbReference>
<dbReference type="Gene3D" id="1.25.40.10">
    <property type="entry name" value="Tetratricopeptide repeat domain"/>
    <property type="match status" value="3"/>
</dbReference>
<reference evidence="4" key="1">
    <citation type="submission" date="2019-09" db="EMBL/GenBank/DDBJ databases">
        <title>The Mitochondrial Proteome of the Jakobid, Andalucia godoyi, a Protist With the Most Gene-Rich and Bacteria-Like Mitochondrial Genome.</title>
        <authorList>
            <person name="Gray M.W."/>
            <person name="Burger G."/>
            <person name="Derelle R."/>
            <person name="Klimes V."/>
            <person name="Leger M."/>
            <person name="Sarrasin M."/>
            <person name="Vlcek C."/>
            <person name="Roger A.J."/>
            <person name="Elias M."/>
            <person name="Lang B.F."/>
        </authorList>
    </citation>
    <scope>NUCLEOTIDE SEQUENCE</scope>
    <source>
        <strain evidence="4">And28</strain>
    </source>
</reference>
<feature type="compositionally biased region" description="Low complexity" evidence="3">
    <location>
        <begin position="7"/>
        <end position="24"/>
    </location>
</feature>
<dbReference type="InterPro" id="IPR051222">
    <property type="entry name" value="PPR/CCM1_RNA-binding"/>
</dbReference>
<dbReference type="InterPro" id="IPR011990">
    <property type="entry name" value="TPR-like_helical_dom_sf"/>
</dbReference>
<dbReference type="Proteomes" id="UP000799049">
    <property type="component" value="Unassembled WGS sequence"/>
</dbReference>
<dbReference type="PROSITE" id="PS51375">
    <property type="entry name" value="PPR"/>
    <property type="match status" value="1"/>
</dbReference>
<evidence type="ECO:0000256" key="2">
    <source>
        <dbReference type="PROSITE-ProRule" id="PRU00708"/>
    </source>
</evidence>
<keyword evidence="1" id="KW-0677">Repeat</keyword>
<protein>
    <submittedName>
        <fullName evidence="4">Mitochondrial pentatricopeptide repeat (PPR) protein</fullName>
    </submittedName>
</protein>
<gene>
    <name evidence="4" type="ORF">ANDGO_05038</name>
</gene>
<dbReference type="EMBL" id="VRVR01000040">
    <property type="protein sequence ID" value="KAF0852400.1"/>
    <property type="molecule type" value="Genomic_DNA"/>
</dbReference>
<proteinExistence type="predicted"/>
<evidence type="ECO:0000256" key="1">
    <source>
        <dbReference type="ARBA" id="ARBA00022737"/>
    </source>
</evidence>
<dbReference type="OrthoDB" id="5588846at2759"/>
<organism evidence="4 5">
    <name type="scientific">Andalucia godoyi</name>
    <name type="common">Flagellate</name>
    <dbReference type="NCBI Taxonomy" id="505711"/>
    <lineage>
        <taxon>Eukaryota</taxon>
        <taxon>Discoba</taxon>
        <taxon>Jakobida</taxon>
        <taxon>Andalucina</taxon>
        <taxon>Andaluciidae</taxon>
        <taxon>Andalucia</taxon>
    </lineage>
</organism>
<dbReference type="Pfam" id="PF13812">
    <property type="entry name" value="PPR_3"/>
    <property type="match status" value="2"/>
</dbReference>
<evidence type="ECO:0000313" key="5">
    <source>
        <dbReference type="Proteomes" id="UP000799049"/>
    </source>
</evidence>
<evidence type="ECO:0000256" key="3">
    <source>
        <dbReference type="SAM" id="MobiDB-lite"/>
    </source>
</evidence>
<sequence>MLKRLFSSAATTATRRSTAQKSTSGKPSLDAASRRILLLKTGKIARKPRAGDADSSVLARELIEKPLSQEHASRSSSLLVSTDKSRSLNAQLRGVMSEGPDAVSRVLGKISQDEWSPAARALWVDSCGSDVQLALVIADKALEGVALSDIAARCAVSTSVIQVCIRAGDFEKAKTVFRDLERTGLAMDLPLYTAFVAGAIQTDHFDDAWQVFDEMRKFTRNQPDQAMFSLLIHACAREYPKALASSGLVERAFSLFSEMRSMHGYLPNEITLNTLMLAAAKSEKYCTKAFELFFQNFDLEHMRTMGVSEPSVLRAKINVFTLHALLTACATAGDLKAALLVWNAMKTYVPERDLASFPATLSTLLRCCSRFALKIRGVETGDIPSTSFARAYLSVNLNSYYPKLASMYTEFRSGDPATAKAGYRTLPLHLRELNEPSAQSASELEEFPAVDIDEKGVITYKDAEQVQEALVAPAGPAVADLLREVKTCAHQLVTDMTLPPFSVGKSLSVVNSLLDAELSCSIPQVSPVSNTESLPVETPSVLFRRLFAEAHMSPTLVSYTILLKHLARAGMPAEIENVLDEMDSMRISLDFVACRILFEFKAFREGNFPAAVYFFKLFHPDAKHDVSKVPLFEVVNYLMETRMRDGRLFSHWSKQLRQCTAVEPEQKKALEALVKSTSTIAAAARRQLGNYR</sequence>
<keyword evidence="5" id="KW-1185">Reference proteome</keyword>